<dbReference type="RefSeq" id="XP_064665673.1">
    <property type="nucleotide sequence ID" value="XM_064809693.1"/>
</dbReference>
<reference evidence="1" key="1">
    <citation type="journal article" date="2023" name="Mol. Phylogenet. Evol.">
        <title>Genome-scale phylogeny and comparative genomics of the fungal order Sordariales.</title>
        <authorList>
            <person name="Hensen N."/>
            <person name="Bonometti L."/>
            <person name="Westerberg I."/>
            <person name="Brannstrom I.O."/>
            <person name="Guillou S."/>
            <person name="Cros-Aarteil S."/>
            <person name="Calhoun S."/>
            <person name="Haridas S."/>
            <person name="Kuo A."/>
            <person name="Mondo S."/>
            <person name="Pangilinan J."/>
            <person name="Riley R."/>
            <person name="LaButti K."/>
            <person name="Andreopoulos B."/>
            <person name="Lipzen A."/>
            <person name="Chen C."/>
            <person name="Yan M."/>
            <person name="Daum C."/>
            <person name="Ng V."/>
            <person name="Clum A."/>
            <person name="Steindorff A."/>
            <person name="Ohm R.A."/>
            <person name="Martin F."/>
            <person name="Silar P."/>
            <person name="Natvig D.O."/>
            <person name="Lalanne C."/>
            <person name="Gautier V."/>
            <person name="Ament-Velasquez S.L."/>
            <person name="Kruys A."/>
            <person name="Hutchinson M.I."/>
            <person name="Powell A.J."/>
            <person name="Barry K."/>
            <person name="Miller A.N."/>
            <person name="Grigoriev I.V."/>
            <person name="Debuchy R."/>
            <person name="Gladieux P."/>
            <person name="Hiltunen Thoren M."/>
            <person name="Johannesson H."/>
        </authorList>
    </citation>
    <scope>NUCLEOTIDE SEQUENCE</scope>
    <source>
        <strain evidence="1">CBS 508.74</strain>
    </source>
</reference>
<evidence type="ECO:0000313" key="1">
    <source>
        <dbReference type="EMBL" id="KAK4108103.1"/>
    </source>
</evidence>
<dbReference type="GeneID" id="89933817"/>
<sequence>MFARRSFPSGRALHCLQGDGSCHFGGDGQYQRRYRRIRRCKTCRAMHNIPSQANVLLLTWWRSLLLSLPPIIFDEIIQTLVDNNDGRAGLASLAQTCRYIHDRLTPILYREIEDPTIYSVVGNEVARSNRVRPTTLGLPIPFHSPSGHFGDELQFHWQTRYR</sequence>
<protein>
    <submittedName>
        <fullName evidence="1">Uncharacterized protein</fullName>
    </submittedName>
</protein>
<reference evidence="1" key="2">
    <citation type="submission" date="2023-05" db="EMBL/GenBank/DDBJ databases">
        <authorList>
            <consortium name="Lawrence Berkeley National Laboratory"/>
            <person name="Steindorff A."/>
            <person name="Hensen N."/>
            <person name="Bonometti L."/>
            <person name="Westerberg I."/>
            <person name="Brannstrom I.O."/>
            <person name="Guillou S."/>
            <person name="Cros-Aarteil S."/>
            <person name="Calhoun S."/>
            <person name="Haridas S."/>
            <person name="Kuo A."/>
            <person name="Mondo S."/>
            <person name="Pangilinan J."/>
            <person name="Riley R."/>
            <person name="Labutti K."/>
            <person name="Andreopoulos B."/>
            <person name="Lipzen A."/>
            <person name="Chen C."/>
            <person name="Yanf M."/>
            <person name="Daum C."/>
            <person name="Ng V."/>
            <person name="Clum A."/>
            <person name="Ohm R."/>
            <person name="Martin F."/>
            <person name="Silar P."/>
            <person name="Natvig D."/>
            <person name="Lalanne C."/>
            <person name="Gautier V."/>
            <person name="Ament-Velasquez S.L."/>
            <person name="Kruys A."/>
            <person name="Hutchinson M.I."/>
            <person name="Powell A.J."/>
            <person name="Barry K."/>
            <person name="Miller A.N."/>
            <person name="Grigoriev I.V."/>
            <person name="Debuchy R."/>
            <person name="Gladieux P."/>
            <person name="Thoren M.H."/>
            <person name="Johannesson H."/>
        </authorList>
    </citation>
    <scope>NUCLEOTIDE SEQUENCE</scope>
    <source>
        <strain evidence="1">CBS 508.74</strain>
    </source>
</reference>
<organism evidence="1 2">
    <name type="scientific">Canariomyces notabilis</name>
    <dbReference type="NCBI Taxonomy" id="2074819"/>
    <lineage>
        <taxon>Eukaryota</taxon>
        <taxon>Fungi</taxon>
        <taxon>Dikarya</taxon>
        <taxon>Ascomycota</taxon>
        <taxon>Pezizomycotina</taxon>
        <taxon>Sordariomycetes</taxon>
        <taxon>Sordariomycetidae</taxon>
        <taxon>Sordariales</taxon>
        <taxon>Chaetomiaceae</taxon>
        <taxon>Canariomyces</taxon>
    </lineage>
</organism>
<proteinExistence type="predicted"/>
<dbReference type="Proteomes" id="UP001302812">
    <property type="component" value="Unassembled WGS sequence"/>
</dbReference>
<keyword evidence="2" id="KW-1185">Reference proteome</keyword>
<comment type="caution">
    <text evidence="1">The sequence shown here is derived from an EMBL/GenBank/DDBJ whole genome shotgun (WGS) entry which is preliminary data.</text>
</comment>
<evidence type="ECO:0000313" key="2">
    <source>
        <dbReference type="Proteomes" id="UP001302812"/>
    </source>
</evidence>
<dbReference type="EMBL" id="MU853366">
    <property type="protein sequence ID" value="KAK4108103.1"/>
    <property type="molecule type" value="Genomic_DNA"/>
</dbReference>
<dbReference type="AlphaFoldDB" id="A0AAN6T7X8"/>
<gene>
    <name evidence="1" type="ORF">N656DRAFT_453022</name>
</gene>
<name>A0AAN6T7X8_9PEZI</name>
<accession>A0AAN6T7X8</accession>